<keyword evidence="3 6" id="KW-0812">Transmembrane</keyword>
<comment type="similarity">
    <text evidence="2 6">Belongs to the 4-toluene sulfonate uptake permease (TSUP) (TC 2.A.102) family.</text>
</comment>
<dbReference type="Proteomes" id="UP000195897">
    <property type="component" value="Unassembled WGS sequence"/>
</dbReference>
<feature type="transmembrane region" description="Helical" evidence="6">
    <location>
        <begin position="72"/>
        <end position="92"/>
    </location>
</feature>
<dbReference type="RefSeq" id="WP_087370086.1">
    <property type="nucleotide sequence ID" value="NZ_JBGKLX010000002.1"/>
</dbReference>
<organism evidence="7 8">
    <name type="scientific">Butyricicoccus pullicaecorum</name>
    <dbReference type="NCBI Taxonomy" id="501571"/>
    <lineage>
        <taxon>Bacteria</taxon>
        <taxon>Bacillati</taxon>
        <taxon>Bacillota</taxon>
        <taxon>Clostridia</taxon>
        <taxon>Eubacteriales</taxon>
        <taxon>Butyricicoccaceae</taxon>
        <taxon>Butyricicoccus</taxon>
    </lineage>
</organism>
<feature type="transmembrane region" description="Helical" evidence="6">
    <location>
        <begin position="98"/>
        <end position="116"/>
    </location>
</feature>
<dbReference type="InterPro" id="IPR051598">
    <property type="entry name" value="TSUP/Inactive_protease-like"/>
</dbReference>
<keyword evidence="4 6" id="KW-1133">Transmembrane helix</keyword>
<comment type="caution">
    <text evidence="7">The sequence shown here is derived from an EMBL/GenBank/DDBJ whole genome shotgun (WGS) entry which is preliminary data.</text>
</comment>
<name>A0A1Y4LKG2_9FIRM</name>
<proteinExistence type="inferred from homology"/>
<evidence type="ECO:0000256" key="3">
    <source>
        <dbReference type="ARBA" id="ARBA00022692"/>
    </source>
</evidence>
<evidence type="ECO:0000256" key="6">
    <source>
        <dbReference type="RuleBase" id="RU363041"/>
    </source>
</evidence>
<reference evidence="8" key="1">
    <citation type="submission" date="2017-04" db="EMBL/GenBank/DDBJ databases">
        <title>Function of individual gut microbiota members based on whole genome sequencing of pure cultures obtained from chicken caecum.</title>
        <authorList>
            <person name="Medvecky M."/>
            <person name="Cejkova D."/>
            <person name="Polansky O."/>
            <person name="Karasova D."/>
            <person name="Kubasova T."/>
            <person name="Cizek A."/>
            <person name="Rychlik I."/>
        </authorList>
    </citation>
    <scope>NUCLEOTIDE SEQUENCE [LARGE SCALE GENOMIC DNA]</scope>
    <source>
        <strain evidence="8">An180</strain>
    </source>
</reference>
<feature type="transmembrane region" description="Helical" evidence="6">
    <location>
        <begin position="43"/>
        <end position="60"/>
    </location>
</feature>
<evidence type="ECO:0000256" key="5">
    <source>
        <dbReference type="ARBA" id="ARBA00023136"/>
    </source>
</evidence>
<dbReference type="GO" id="GO:0005886">
    <property type="term" value="C:plasma membrane"/>
    <property type="evidence" value="ECO:0007669"/>
    <property type="project" value="UniProtKB-SubCell"/>
</dbReference>
<keyword evidence="5 6" id="KW-0472">Membrane</keyword>
<evidence type="ECO:0000256" key="1">
    <source>
        <dbReference type="ARBA" id="ARBA00004141"/>
    </source>
</evidence>
<accession>A0A1Y4LKG2</accession>
<sequence>MTNILFAVAIGLATGILSGFGIGGGSLLMLWLTCVMGVSQRDAAGMNLLYFLACAPPALISHWKNRLIDKKAALFCILSGIPLSILGCVLAAQLDLSLIRRGFGVLLLWIGVRELFTKSDKTTKERKKRS</sequence>
<dbReference type="InterPro" id="IPR002781">
    <property type="entry name" value="TM_pro_TauE-like"/>
</dbReference>
<comment type="subcellular location">
    <subcellularLocation>
        <location evidence="6">Cell membrane</location>
        <topology evidence="6">Multi-pass membrane protein</topology>
    </subcellularLocation>
    <subcellularLocation>
        <location evidence="1">Membrane</location>
        <topology evidence="1">Multi-pass membrane protein</topology>
    </subcellularLocation>
</comment>
<dbReference type="PANTHER" id="PTHR43701:SF2">
    <property type="entry name" value="MEMBRANE TRANSPORTER PROTEIN YJNA-RELATED"/>
    <property type="match status" value="1"/>
</dbReference>
<evidence type="ECO:0000256" key="4">
    <source>
        <dbReference type="ARBA" id="ARBA00022989"/>
    </source>
</evidence>
<keyword evidence="6" id="KW-1003">Cell membrane</keyword>
<dbReference type="EMBL" id="NFKK01000001">
    <property type="protein sequence ID" value="OUP54622.1"/>
    <property type="molecule type" value="Genomic_DNA"/>
</dbReference>
<protein>
    <recommendedName>
        <fullName evidence="6">Probable membrane transporter protein</fullName>
    </recommendedName>
</protein>
<dbReference type="PANTHER" id="PTHR43701">
    <property type="entry name" value="MEMBRANE TRANSPORTER PROTEIN MJ0441-RELATED"/>
    <property type="match status" value="1"/>
</dbReference>
<evidence type="ECO:0000313" key="7">
    <source>
        <dbReference type="EMBL" id="OUP54622.1"/>
    </source>
</evidence>
<evidence type="ECO:0000256" key="2">
    <source>
        <dbReference type="ARBA" id="ARBA00009142"/>
    </source>
</evidence>
<dbReference type="AlphaFoldDB" id="A0A1Y4LKG2"/>
<evidence type="ECO:0000313" key="8">
    <source>
        <dbReference type="Proteomes" id="UP000195897"/>
    </source>
</evidence>
<gene>
    <name evidence="7" type="ORF">B5F17_01580</name>
</gene>
<dbReference type="Pfam" id="PF01925">
    <property type="entry name" value="TauE"/>
    <property type="match status" value="1"/>
</dbReference>